<feature type="region of interest" description="Disordered" evidence="1">
    <location>
        <begin position="327"/>
        <end position="461"/>
    </location>
</feature>
<accession>A0A0M0JY00</accession>
<evidence type="ECO:0000256" key="1">
    <source>
        <dbReference type="SAM" id="MobiDB-lite"/>
    </source>
</evidence>
<evidence type="ECO:0000313" key="3">
    <source>
        <dbReference type="Proteomes" id="UP000037460"/>
    </source>
</evidence>
<reference evidence="3" key="1">
    <citation type="journal article" date="2015" name="PLoS Genet.">
        <title>Genome Sequence and Transcriptome Analyses of Chrysochromulina tobin: Metabolic Tools for Enhanced Algal Fitness in the Prominent Order Prymnesiales (Haptophyceae).</title>
        <authorList>
            <person name="Hovde B.T."/>
            <person name="Deodato C.R."/>
            <person name="Hunsperger H.M."/>
            <person name="Ryken S.A."/>
            <person name="Yost W."/>
            <person name="Jha R.K."/>
            <person name="Patterson J."/>
            <person name="Monnat R.J. Jr."/>
            <person name="Barlow S.B."/>
            <person name="Starkenburg S.R."/>
            <person name="Cattolico R.A."/>
        </authorList>
    </citation>
    <scope>NUCLEOTIDE SEQUENCE</scope>
    <source>
        <strain evidence="3">CCMP291</strain>
    </source>
</reference>
<name>A0A0M0JY00_9EUKA</name>
<feature type="region of interest" description="Disordered" evidence="1">
    <location>
        <begin position="165"/>
        <end position="189"/>
    </location>
</feature>
<gene>
    <name evidence="2" type="ORF">Ctob_004626</name>
</gene>
<proteinExistence type="predicted"/>
<organism evidence="2 3">
    <name type="scientific">Chrysochromulina tobinii</name>
    <dbReference type="NCBI Taxonomy" id="1460289"/>
    <lineage>
        <taxon>Eukaryota</taxon>
        <taxon>Haptista</taxon>
        <taxon>Haptophyta</taxon>
        <taxon>Prymnesiophyceae</taxon>
        <taxon>Prymnesiales</taxon>
        <taxon>Chrysochromulinaceae</taxon>
        <taxon>Chrysochromulina</taxon>
    </lineage>
</organism>
<dbReference type="Proteomes" id="UP000037460">
    <property type="component" value="Unassembled WGS sequence"/>
</dbReference>
<protein>
    <submittedName>
        <fullName evidence="2">Uncharacterized protein</fullName>
    </submittedName>
</protein>
<feature type="compositionally biased region" description="Low complexity" evidence="1">
    <location>
        <begin position="415"/>
        <end position="430"/>
    </location>
</feature>
<feature type="compositionally biased region" description="Acidic residues" evidence="1">
    <location>
        <begin position="370"/>
        <end position="385"/>
    </location>
</feature>
<evidence type="ECO:0000313" key="2">
    <source>
        <dbReference type="EMBL" id="KOO31008.1"/>
    </source>
</evidence>
<keyword evidence="3" id="KW-1185">Reference proteome</keyword>
<dbReference type="EMBL" id="JWZX01002103">
    <property type="protein sequence ID" value="KOO31008.1"/>
    <property type="molecule type" value="Genomic_DNA"/>
</dbReference>
<sequence length="481" mass="51185">MTTKRRSNTEVADRLNEFHFEGANKPGAKPYREQGTAAFNLSPIQRQRRAIRDSAKLKSACMQFWTAAGLREDQHMPFEQYAHIHRRISMALAPELAEDEAQEAAHEDWTEDLDGCNPAEGIPFEKYSRGLFGVADMWTETVDELAYVIFINKLFRRVTVLREPPAPGASAAGASSELSQSLPRMGKSRPWASVRVGSTSEGSAGAFGGLAGVAGSLLAAARALTSPGKREAGAQDGAVAAGEGVAVDGAQDGAQHVSAATSPASEGEGKAFAAAASKLRSKSAEQRSSRFELEASQRTTNLWKGVRASMPTFRTFRELDEIVPLAEQAKEKPAPNLTKGAAAGAKPRAKKGERRTSQPGKGTAGAAGEGGEEGGDEGEYEDEAAGSDAGRPGNVSLPPTSPTAASIGCGPTTQSDTSRLSSPLSPLQVPSDDEAEPPEGLANAPKSSFSLKRRGADGVDKQVVQRKLRWQRRWQRCCRWL</sequence>
<dbReference type="AlphaFoldDB" id="A0A0M0JY00"/>
<comment type="caution">
    <text evidence="2">The sequence shown here is derived from an EMBL/GenBank/DDBJ whole genome shotgun (WGS) entry which is preliminary data.</text>
</comment>
<dbReference type="OrthoDB" id="439792at2759"/>